<reference evidence="2" key="1">
    <citation type="submission" date="2020-02" db="EMBL/GenBank/DDBJ databases">
        <authorList>
            <person name="Meier V. D."/>
        </authorList>
    </citation>
    <scope>NUCLEOTIDE SEQUENCE</scope>
    <source>
        <strain evidence="2">AVDCRST_MAG01</strain>
    </source>
</reference>
<protein>
    <submittedName>
        <fullName evidence="2">Uncharacterized protein</fullName>
    </submittedName>
</protein>
<organism evidence="2">
    <name type="scientific">uncultured Rubrobacteraceae bacterium</name>
    <dbReference type="NCBI Taxonomy" id="349277"/>
    <lineage>
        <taxon>Bacteria</taxon>
        <taxon>Bacillati</taxon>
        <taxon>Actinomycetota</taxon>
        <taxon>Rubrobacteria</taxon>
        <taxon>Rubrobacterales</taxon>
        <taxon>Rubrobacteraceae</taxon>
        <taxon>environmental samples</taxon>
    </lineage>
</organism>
<evidence type="ECO:0000256" key="1">
    <source>
        <dbReference type="SAM" id="MobiDB-lite"/>
    </source>
</evidence>
<gene>
    <name evidence="2" type="ORF">AVDCRST_MAG01-01-3618</name>
</gene>
<dbReference type="EMBL" id="CADCUW010000469">
    <property type="protein sequence ID" value="CAA9440708.1"/>
    <property type="molecule type" value="Genomic_DNA"/>
</dbReference>
<proteinExistence type="predicted"/>
<evidence type="ECO:0000313" key="2">
    <source>
        <dbReference type="EMBL" id="CAA9440708.1"/>
    </source>
</evidence>
<feature type="non-terminal residue" evidence="2">
    <location>
        <position position="1"/>
    </location>
</feature>
<feature type="non-terminal residue" evidence="2">
    <location>
        <position position="111"/>
    </location>
</feature>
<feature type="region of interest" description="Disordered" evidence="1">
    <location>
        <begin position="1"/>
        <end position="111"/>
    </location>
</feature>
<name>A0A6J4QIA8_9ACTN</name>
<accession>A0A6J4QIA8</accession>
<sequence length="111" mass="11748">ELLCPEPLRPRRQRLLPAVLAPRSGGGRQARRAGRGPGATGRSAGKRAGGGAAYRNDPGGVGLPRIFPIFSGRPGACRPPPPARGRNPQLPVVDLREPRRPQATLRRPGSL</sequence>
<dbReference type="AlphaFoldDB" id="A0A6J4QIA8"/>